<protein>
    <recommendedName>
        <fullName evidence="3">Mop domain-containing protein</fullName>
    </recommendedName>
</protein>
<dbReference type="PANTHER" id="PTHR30432">
    <property type="entry name" value="TRANSCRIPTIONAL REGULATOR MODE"/>
    <property type="match status" value="1"/>
</dbReference>
<comment type="caution">
    <text evidence="4">The sequence shown here is derived from an EMBL/GenBank/DDBJ whole genome shotgun (WGS) entry which is preliminary data.</text>
</comment>
<organism evidence="4 5">
    <name type="scientific">Massilia horti</name>
    <dbReference type="NCBI Taxonomy" id="2562153"/>
    <lineage>
        <taxon>Bacteria</taxon>
        <taxon>Pseudomonadati</taxon>
        <taxon>Pseudomonadota</taxon>
        <taxon>Betaproteobacteria</taxon>
        <taxon>Burkholderiales</taxon>
        <taxon>Oxalobacteraceae</taxon>
        <taxon>Telluria group</taxon>
        <taxon>Massilia</taxon>
    </lineage>
</organism>
<evidence type="ECO:0000259" key="3">
    <source>
        <dbReference type="PROSITE" id="PS51866"/>
    </source>
</evidence>
<dbReference type="OrthoDB" id="9800709at2"/>
<dbReference type="PROSITE" id="PS51866">
    <property type="entry name" value="MOP"/>
    <property type="match status" value="2"/>
</dbReference>
<dbReference type="InterPro" id="IPR005116">
    <property type="entry name" value="Transp-assoc_OB_typ1"/>
</dbReference>
<keyword evidence="5" id="KW-1185">Reference proteome</keyword>
<dbReference type="Pfam" id="PF03459">
    <property type="entry name" value="TOBE"/>
    <property type="match status" value="2"/>
</dbReference>
<keyword evidence="1 2" id="KW-0500">Molybdenum</keyword>
<dbReference type="RefSeq" id="WP_135190934.1">
    <property type="nucleotide sequence ID" value="NZ_SPUM01000114.1"/>
</dbReference>
<evidence type="ECO:0000313" key="4">
    <source>
        <dbReference type="EMBL" id="TFW30120.1"/>
    </source>
</evidence>
<dbReference type="InterPro" id="IPR051815">
    <property type="entry name" value="Molybdate_resp_trans_reg"/>
</dbReference>
<gene>
    <name evidence="4" type="ORF">E4O92_17445</name>
</gene>
<evidence type="ECO:0000256" key="2">
    <source>
        <dbReference type="PROSITE-ProRule" id="PRU01213"/>
    </source>
</evidence>
<proteinExistence type="predicted"/>
<reference evidence="4 5" key="1">
    <citation type="submission" date="2019-03" db="EMBL/GenBank/DDBJ databases">
        <title>Draft genome of Massilia hortus sp. nov., a novel bacterial species of the Oxalobacteraceae family.</title>
        <authorList>
            <person name="Peta V."/>
            <person name="Raths R."/>
            <person name="Bucking H."/>
        </authorList>
    </citation>
    <scope>NUCLEOTIDE SEQUENCE [LARGE SCALE GENOMIC DNA]</scope>
    <source>
        <strain evidence="4 5">ONC3</strain>
    </source>
</reference>
<evidence type="ECO:0000256" key="1">
    <source>
        <dbReference type="ARBA" id="ARBA00022505"/>
    </source>
</evidence>
<name>A0A4Y9STV2_9BURK</name>
<evidence type="ECO:0000313" key="5">
    <source>
        <dbReference type="Proteomes" id="UP000297258"/>
    </source>
</evidence>
<dbReference type="SUPFAM" id="SSF50331">
    <property type="entry name" value="MOP-like"/>
    <property type="match status" value="2"/>
</dbReference>
<dbReference type="NCBIfam" id="TIGR00638">
    <property type="entry name" value="Mop"/>
    <property type="match status" value="2"/>
</dbReference>
<sequence>MKTSARNQFPGKVASINPGAVNDEIELETAGGQKIVAMITHASAEHLGMFPGCDVVALVPPSSVVVVTADEKASFSARNRLAGTVSRIQRGSVNSEVTIALAGGLSVSAVVTNDGAASLDLAPGQPATAIFKASSVILAVTV</sequence>
<feature type="domain" description="Mop" evidence="3">
    <location>
        <begin position="74"/>
        <end position="140"/>
    </location>
</feature>
<dbReference type="InterPro" id="IPR004606">
    <property type="entry name" value="Mop_domain"/>
</dbReference>
<accession>A0A4Y9STV2</accession>
<dbReference type="Proteomes" id="UP000297258">
    <property type="component" value="Unassembled WGS sequence"/>
</dbReference>
<dbReference type="AlphaFoldDB" id="A0A4Y9STV2"/>
<dbReference type="GO" id="GO:0015689">
    <property type="term" value="P:molybdate ion transport"/>
    <property type="evidence" value="ECO:0007669"/>
    <property type="project" value="InterPro"/>
</dbReference>
<dbReference type="EMBL" id="SPUM01000114">
    <property type="protein sequence ID" value="TFW30120.1"/>
    <property type="molecule type" value="Genomic_DNA"/>
</dbReference>
<dbReference type="InterPro" id="IPR008995">
    <property type="entry name" value="Mo/tungstate-bd_C_term_dom"/>
</dbReference>
<feature type="domain" description="Mop" evidence="3">
    <location>
        <begin position="2"/>
        <end position="68"/>
    </location>
</feature>
<dbReference type="PANTHER" id="PTHR30432:SF1">
    <property type="entry name" value="DNA-BINDING TRANSCRIPTIONAL DUAL REGULATOR MODE"/>
    <property type="match status" value="1"/>
</dbReference>
<dbReference type="Gene3D" id="2.40.50.100">
    <property type="match status" value="2"/>
</dbReference>